<evidence type="ECO:0000313" key="1">
    <source>
        <dbReference type="EMBL" id="KAK7259799.1"/>
    </source>
</evidence>
<accession>A0AAN9ELJ5</accession>
<evidence type="ECO:0000313" key="2">
    <source>
        <dbReference type="Proteomes" id="UP001372338"/>
    </source>
</evidence>
<protein>
    <recommendedName>
        <fullName evidence="3">Endonuclease/exonuclease/phosphatase domain-containing protein</fullName>
    </recommendedName>
</protein>
<dbReference type="InterPro" id="IPR036691">
    <property type="entry name" value="Endo/exonu/phosph_ase_sf"/>
</dbReference>
<dbReference type="AlphaFoldDB" id="A0AAN9ELJ5"/>
<organism evidence="1 2">
    <name type="scientific">Crotalaria pallida</name>
    <name type="common">Smooth rattlebox</name>
    <name type="synonym">Crotalaria striata</name>
    <dbReference type="NCBI Taxonomy" id="3830"/>
    <lineage>
        <taxon>Eukaryota</taxon>
        <taxon>Viridiplantae</taxon>
        <taxon>Streptophyta</taxon>
        <taxon>Embryophyta</taxon>
        <taxon>Tracheophyta</taxon>
        <taxon>Spermatophyta</taxon>
        <taxon>Magnoliopsida</taxon>
        <taxon>eudicotyledons</taxon>
        <taxon>Gunneridae</taxon>
        <taxon>Pentapetalae</taxon>
        <taxon>rosids</taxon>
        <taxon>fabids</taxon>
        <taxon>Fabales</taxon>
        <taxon>Fabaceae</taxon>
        <taxon>Papilionoideae</taxon>
        <taxon>50 kb inversion clade</taxon>
        <taxon>genistoids sensu lato</taxon>
        <taxon>core genistoids</taxon>
        <taxon>Crotalarieae</taxon>
        <taxon>Crotalaria</taxon>
    </lineage>
</organism>
<dbReference type="Gene3D" id="3.60.10.10">
    <property type="entry name" value="Endonuclease/exonuclease/phosphatase"/>
    <property type="match status" value="1"/>
</dbReference>
<dbReference type="PANTHER" id="PTHR33710">
    <property type="entry name" value="BNAC02G09200D PROTEIN"/>
    <property type="match status" value="1"/>
</dbReference>
<reference evidence="1 2" key="1">
    <citation type="submission" date="2024-01" db="EMBL/GenBank/DDBJ databases">
        <title>The genomes of 5 underutilized Papilionoideae crops provide insights into root nodulation and disease resistanc.</title>
        <authorList>
            <person name="Yuan L."/>
        </authorList>
    </citation>
    <scope>NUCLEOTIDE SEQUENCE [LARGE SCALE GENOMIC DNA]</scope>
    <source>
        <strain evidence="1">ZHUSHIDOU_FW_LH</strain>
        <tissue evidence="1">Leaf</tissue>
    </source>
</reference>
<keyword evidence="2" id="KW-1185">Reference proteome</keyword>
<evidence type="ECO:0008006" key="3">
    <source>
        <dbReference type="Google" id="ProtNLM"/>
    </source>
</evidence>
<gene>
    <name evidence="1" type="ORF">RIF29_25414</name>
</gene>
<dbReference type="PANTHER" id="PTHR33710:SF64">
    <property type="entry name" value="ENDONUCLEASE_EXONUCLEASE_PHOSPHATASE DOMAIN-CONTAINING PROTEIN"/>
    <property type="match status" value="1"/>
</dbReference>
<dbReference type="Proteomes" id="UP001372338">
    <property type="component" value="Unassembled WGS sequence"/>
</dbReference>
<dbReference type="EMBL" id="JAYWIO010000005">
    <property type="protein sequence ID" value="KAK7259799.1"/>
    <property type="molecule type" value="Genomic_DNA"/>
</dbReference>
<comment type="caution">
    <text evidence="1">The sequence shown here is derived from an EMBL/GenBank/DDBJ whole genome shotgun (WGS) entry which is preliminary data.</text>
</comment>
<dbReference type="SUPFAM" id="SSF56219">
    <property type="entry name" value="DNase I-like"/>
    <property type="match status" value="1"/>
</dbReference>
<proteinExistence type="predicted"/>
<name>A0AAN9ELJ5_CROPI</name>
<sequence length="117" mass="13721">MLLNSQVDFHATFVYASNDSTTRKELWNYLVNLKRSIQGPWLVSVDFNCCLHPNDKLAGNQIDWEAVSDFRDCLSECALEDMRFSGNFITWDNKQMEDNRIYSKLDRTLVNTSWMDL</sequence>